<comment type="caution">
    <text evidence="1">The sequence shown here is derived from an EMBL/GenBank/DDBJ whole genome shotgun (WGS) entry which is preliminary data.</text>
</comment>
<sequence length="473" mass="54265">MDYFLRLLKQKGIDVKQKSQPPTTSRDKIGLAFEDEKYVDLVNCLYRKFKNRISDTEFKLSDCTLEEIKEVAGTHYKSGPRPGNIKALQEFLVKYSELIKSDLTAYSTGTKHFVAPGQRLINEYLKILAKLMTTNPKIAHDVIEYLYEDKTLETRSHRYLRSLIYGQEFALPKNVDEFDRRLKHKTEIILRIQRLALGFSSKAINNRVCDSQEMVEERFEILVKADAIATALVIDAGLFVFSHKVDENVSLGILQHEKKCRKILDLYKNDEKSVIKTIDDLMQIITDAKISMSREVTKQTKIFVGDYLTAMHPSSMINIQRCQRFKFEHGNGLKITAKEAMPKNSRVPGSLGYLAVIPHKYLKGERKIKDFSMFGIDGIDYLYLGVGSFANHDCDPNTKYRGEKSRPVSQIYLETKQKVKKGSELTVKYSNRYFEAGEKCLCVTCKKNGAHDHGRNDKPSSRRKARVEGIFVP</sequence>
<gene>
    <name evidence="1" type="ORF">QAD02_003725</name>
</gene>
<dbReference type="Proteomes" id="UP001239111">
    <property type="component" value="Chromosome 3"/>
</dbReference>
<evidence type="ECO:0000313" key="1">
    <source>
        <dbReference type="EMBL" id="KAJ8672466.1"/>
    </source>
</evidence>
<protein>
    <submittedName>
        <fullName evidence="1">Uncharacterized protein</fullName>
    </submittedName>
</protein>
<accession>A0ACC2NNJ3</accession>
<organism evidence="1 2">
    <name type="scientific">Eretmocerus hayati</name>
    <dbReference type="NCBI Taxonomy" id="131215"/>
    <lineage>
        <taxon>Eukaryota</taxon>
        <taxon>Metazoa</taxon>
        <taxon>Ecdysozoa</taxon>
        <taxon>Arthropoda</taxon>
        <taxon>Hexapoda</taxon>
        <taxon>Insecta</taxon>
        <taxon>Pterygota</taxon>
        <taxon>Neoptera</taxon>
        <taxon>Endopterygota</taxon>
        <taxon>Hymenoptera</taxon>
        <taxon>Apocrita</taxon>
        <taxon>Proctotrupomorpha</taxon>
        <taxon>Chalcidoidea</taxon>
        <taxon>Aphelinidae</taxon>
        <taxon>Aphelininae</taxon>
        <taxon>Eretmocerus</taxon>
    </lineage>
</organism>
<name>A0ACC2NNJ3_9HYME</name>
<dbReference type="EMBL" id="CM056743">
    <property type="protein sequence ID" value="KAJ8672466.1"/>
    <property type="molecule type" value="Genomic_DNA"/>
</dbReference>
<evidence type="ECO:0000313" key="2">
    <source>
        <dbReference type="Proteomes" id="UP001239111"/>
    </source>
</evidence>
<reference evidence="1" key="1">
    <citation type="submission" date="2023-04" db="EMBL/GenBank/DDBJ databases">
        <title>A chromosome-level genome assembly of the parasitoid wasp Eretmocerus hayati.</title>
        <authorList>
            <person name="Zhong Y."/>
            <person name="Liu S."/>
            <person name="Liu Y."/>
        </authorList>
    </citation>
    <scope>NUCLEOTIDE SEQUENCE</scope>
    <source>
        <strain evidence="1">ZJU_SS_LIU_2023</strain>
    </source>
</reference>
<proteinExistence type="predicted"/>
<keyword evidence="2" id="KW-1185">Reference proteome</keyword>